<gene>
    <name evidence="2" type="ORF">EV193_106369</name>
</gene>
<feature type="region of interest" description="Disordered" evidence="1">
    <location>
        <begin position="126"/>
        <end position="167"/>
    </location>
</feature>
<proteinExistence type="predicted"/>
<dbReference type="AlphaFoldDB" id="A0A4Q7KNB9"/>
<accession>A0A4Q7KNB9</accession>
<evidence type="ECO:0000313" key="3">
    <source>
        <dbReference type="Proteomes" id="UP000294257"/>
    </source>
</evidence>
<evidence type="ECO:0000313" key="2">
    <source>
        <dbReference type="EMBL" id="RZS37131.1"/>
    </source>
</evidence>
<dbReference type="OrthoDB" id="3697875at2"/>
<dbReference type="Proteomes" id="UP000294257">
    <property type="component" value="Unassembled WGS sequence"/>
</dbReference>
<protein>
    <submittedName>
        <fullName evidence="2">Uncharacterized protein</fullName>
    </submittedName>
</protein>
<feature type="compositionally biased region" description="Basic and acidic residues" evidence="1">
    <location>
        <begin position="29"/>
        <end position="79"/>
    </location>
</feature>
<sequence length="167" mass="18819">MSSPFQGLDEVFARHAENVDAAVERARRAAAEAREESARFSHETAELTEQVRDREVRPEPEDLTSDELRRDATRFRTERGLPVVDLPDGAELLSAPEKDEPDEPRPEPPPEYVIEGIEPEELLAEEAEERAAASLAPPTPVRRRRRAAPPPDDEDDDFSQERIMDNG</sequence>
<evidence type="ECO:0000256" key="1">
    <source>
        <dbReference type="SAM" id="MobiDB-lite"/>
    </source>
</evidence>
<name>A0A4Q7KNB9_9PSEU</name>
<keyword evidence="3" id="KW-1185">Reference proteome</keyword>
<dbReference type="RefSeq" id="WP_130345715.1">
    <property type="nucleotide sequence ID" value="NZ_SGWQ01000006.1"/>
</dbReference>
<reference evidence="2 3" key="1">
    <citation type="submission" date="2019-02" db="EMBL/GenBank/DDBJ databases">
        <title>Genomic Encyclopedia of Type Strains, Phase IV (KMG-IV): sequencing the most valuable type-strain genomes for metagenomic binning, comparative biology and taxonomic classification.</title>
        <authorList>
            <person name="Goeker M."/>
        </authorList>
    </citation>
    <scope>NUCLEOTIDE SEQUENCE [LARGE SCALE GENOMIC DNA]</scope>
    <source>
        <strain evidence="2 3">DSM 101727</strain>
    </source>
</reference>
<dbReference type="EMBL" id="SGWQ01000006">
    <property type="protein sequence ID" value="RZS37131.1"/>
    <property type="molecule type" value="Genomic_DNA"/>
</dbReference>
<organism evidence="2 3">
    <name type="scientific">Herbihabitans rhizosphaerae</name>
    <dbReference type="NCBI Taxonomy" id="1872711"/>
    <lineage>
        <taxon>Bacteria</taxon>
        <taxon>Bacillati</taxon>
        <taxon>Actinomycetota</taxon>
        <taxon>Actinomycetes</taxon>
        <taxon>Pseudonocardiales</taxon>
        <taxon>Pseudonocardiaceae</taxon>
        <taxon>Herbihabitans</taxon>
    </lineage>
</organism>
<comment type="caution">
    <text evidence="2">The sequence shown here is derived from an EMBL/GenBank/DDBJ whole genome shotgun (WGS) entry which is preliminary data.</text>
</comment>
<feature type="region of interest" description="Disordered" evidence="1">
    <location>
        <begin position="29"/>
        <end position="112"/>
    </location>
</feature>